<feature type="transmembrane region" description="Helical" evidence="1">
    <location>
        <begin position="20"/>
        <end position="39"/>
    </location>
</feature>
<keyword evidence="1" id="KW-1133">Transmembrane helix</keyword>
<evidence type="ECO:0000313" key="2">
    <source>
        <dbReference type="EMBL" id="MFB9991077.1"/>
    </source>
</evidence>
<feature type="transmembrane region" description="Helical" evidence="1">
    <location>
        <begin position="126"/>
        <end position="146"/>
    </location>
</feature>
<gene>
    <name evidence="2" type="ORF">ACFFLM_03645</name>
</gene>
<evidence type="ECO:0000256" key="1">
    <source>
        <dbReference type="SAM" id="Phobius"/>
    </source>
</evidence>
<dbReference type="Proteomes" id="UP001589733">
    <property type="component" value="Unassembled WGS sequence"/>
</dbReference>
<keyword evidence="3" id="KW-1185">Reference proteome</keyword>
<sequence>MTQLHALVLSLGHTVTPGLLIPWLIGVNVVWIVILAAYGPHFQQVAGFQLLDLQNAFRAPQRITFTEALRQVSLYSPEARALYWPFFILDNIMPQLAFSSFAVLWAHLLKGVPTNAAQWFLHSPLLLLPLGVGFFDWFENLGYILAMHTASPRTRHAAMFAALTAKWIKAACLLPTFILTVPIVMLAVWY</sequence>
<dbReference type="EMBL" id="JBHLYR010000012">
    <property type="protein sequence ID" value="MFB9991077.1"/>
    <property type="molecule type" value="Genomic_DNA"/>
</dbReference>
<dbReference type="RefSeq" id="WP_380005654.1">
    <property type="nucleotide sequence ID" value="NZ_JBHLYR010000012.1"/>
</dbReference>
<protein>
    <submittedName>
        <fullName evidence="2">Uncharacterized protein</fullName>
    </submittedName>
</protein>
<organism evidence="2 3">
    <name type="scientific">Deinococcus oregonensis</name>
    <dbReference type="NCBI Taxonomy" id="1805970"/>
    <lineage>
        <taxon>Bacteria</taxon>
        <taxon>Thermotogati</taxon>
        <taxon>Deinococcota</taxon>
        <taxon>Deinococci</taxon>
        <taxon>Deinococcales</taxon>
        <taxon>Deinococcaceae</taxon>
        <taxon>Deinococcus</taxon>
    </lineage>
</organism>
<feature type="transmembrane region" description="Helical" evidence="1">
    <location>
        <begin position="82"/>
        <end position="106"/>
    </location>
</feature>
<evidence type="ECO:0000313" key="3">
    <source>
        <dbReference type="Proteomes" id="UP001589733"/>
    </source>
</evidence>
<proteinExistence type="predicted"/>
<reference evidence="2 3" key="1">
    <citation type="submission" date="2024-09" db="EMBL/GenBank/DDBJ databases">
        <authorList>
            <person name="Sun Q."/>
            <person name="Mori K."/>
        </authorList>
    </citation>
    <scope>NUCLEOTIDE SEQUENCE [LARGE SCALE GENOMIC DNA]</scope>
    <source>
        <strain evidence="2 3">JCM 13503</strain>
    </source>
</reference>
<name>A0ABV6AUA5_9DEIO</name>
<keyword evidence="1" id="KW-0812">Transmembrane</keyword>
<comment type="caution">
    <text evidence="2">The sequence shown here is derived from an EMBL/GenBank/DDBJ whole genome shotgun (WGS) entry which is preliminary data.</text>
</comment>
<feature type="transmembrane region" description="Helical" evidence="1">
    <location>
        <begin position="167"/>
        <end position="189"/>
    </location>
</feature>
<accession>A0ABV6AUA5</accession>
<keyword evidence="1" id="KW-0472">Membrane</keyword>